<evidence type="ECO:0008006" key="3">
    <source>
        <dbReference type="Google" id="ProtNLM"/>
    </source>
</evidence>
<keyword evidence="2" id="KW-1185">Reference proteome</keyword>
<name>A0ABZ3H7M1_9BACT</name>
<protein>
    <recommendedName>
        <fullName evidence="3">IrrE N-terminal-like domain-containing protein</fullName>
    </recommendedName>
</protein>
<sequence>MENRLKSLLTTSEKLVKLKTEVEEAFGVPALFYINPTLSHLGGYDHIRAQPTFVFHPDHINESNIAHEMIHALQKKSGFPIIIKDLVNDKRFTVIQELNSNLLHINLVEQMSNRGIDVKPYISSTITKLQNFIHNKSDVKKMRSIGIPRTHYDAIVLLRLKYEAVYIPESRKRKTYRLYKSRYPEAYDLFTELVNIIDTYNMHAPETTKEAFKKCLQLLQKEADYSMYIKLLND</sequence>
<evidence type="ECO:0000313" key="2">
    <source>
        <dbReference type="Proteomes" id="UP001447842"/>
    </source>
</evidence>
<dbReference type="RefSeq" id="WP_345972237.1">
    <property type="nucleotide sequence ID" value="NZ_CP147920.1"/>
</dbReference>
<dbReference type="EMBL" id="CP147920">
    <property type="protein sequence ID" value="XAU14535.1"/>
    <property type="molecule type" value="Genomic_DNA"/>
</dbReference>
<organism evidence="1 2">
    <name type="scientific">Sulfurimonas diazotrophicus</name>
    <dbReference type="NCBI Taxonomy" id="3131939"/>
    <lineage>
        <taxon>Bacteria</taxon>
        <taxon>Pseudomonadati</taxon>
        <taxon>Campylobacterota</taxon>
        <taxon>Epsilonproteobacteria</taxon>
        <taxon>Campylobacterales</taxon>
        <taxon>Sulfurimonadaceae</taxon>
        <taxon>Sulfurimonas</taxon>
    </lineage>
</organism>
<evidence type="ECO:0000313" key="1">
    <source>
        <dbReference type="EMBL" id="XAU14535.1"/>
    </source>
</evidence>
<gene>
    <name evidence="1" type="ORF">WCY31_09800</name>
</gene>
<accession>A0ABZ3H7M1</accession>
<reference evidence="1 2" key="1">
    <citation type="submission" date="2024-03" db="EMBL/GenBank/DDBJ databases">
        <title>Sulfurimonas sp. HSL3-1.</title>
        <authorList>
            <person name="Wang S."/>
        </authorList>
    </citation>
    <scope>NUCLEOTIDE SEQUENCE [LARGE SCALE GENOMIC DNA]</scope>
    <source>
        <strain evidence="1 2">HSL3-1</strain>
    </source>
</reference>
<dbReference type="Proteomes" id="UP001447842">
    <property type="component" value="Chromosome"/>
</dbReference>
<proteinExistence type="predicted"/>